<reference evidence="1" key="1">
    <citation type="journal article" date="2015" name="Nature">
        <title>Complex archaea that bridge the gap between prokaryotes and eukaryotes.</title>
        <authorList>
            <person name="Spang A."/>
            <person name="Saw J.H."/>
            <person name="Jorgensen S.L."/>
            <person name="Zaremba-Niedzwiedzka K."/>
            <person name="Martijn J."/>
            <person name="Lind A.E."/>
            <person name="van Eijk R."/>
            <person name="Schleper C."/>
            <person name="Guy L."/>
            <person name="Ettema T.J."/>
        </authorList>
    </citation>
    <scope>NUCLEOTIDE SEQUENCE</scope>
</reference>
<evidence type="ECO:0008006" key="2">
    <source>
        <dbReference type="Google" id="ProtNLM"/>
    </source>
</evidence>
<protein>
    <recommendedName>
        <fullName evidence="2">Glycine--tRNA ligase</fullName>
    </recommendedName>
</protein>
<accession>A0A0F9F296</accession>
<feature type="non-terminal residue" evidence="1">
    <location>
        <position position="27"/>
    </location>
</feature>
<gene>
    <name evidence="1" type="ORF">LCGC14_2296380</name>
</gene>
<sequence length="27" mass="3044">MENILEKITSLAKRRGFIYPGSEIYGG</sequence>
<evidence type="ECO:0000313" key="1">
    <source>
        <dbReference type="EMBL" id="KKL51350.1"/>
    </source>
</evidence>
<dbReference type="AlphaFoldDB" id="A0A0F9F296"/>
<comment type="caution">
    <text evidence="1">The sequence shown here is derived from an EMBL/GenBank/DDBJ whole genome shotgun (WGS) entry which is preliminary data.</text>
</comment>
<dbReference type="EMBL" id="LAZR01032281">
    <property type="protein sequence ID" value="KKL51350.1"/>
    <property type="molecule type" value="Genomic_DNA"/>
</dbReference>
<organism evidence="1">
    <name type="scientific">marine sediment metagenome</name>
    <dbReference type="NCBI Taxonomy" id="412755"/>
    <lineage>
        <taxon>unclassified sequences</taxon>
        <taxon>metagenomes</taxon>
        <taxon>ecological metagenomes</taxon>
    </lineage>
</organism>
<proteinExistence type="predicted"/>
<name>A0A0F9F296_9ZZZZ</name>